<dbReference type="Proteomes" id="UP000238196">
    <property type="component" value="Unassembled WGS sequence"/>
</dbReference>
<accession>A0A2S5KT84</accession>
<reference evidence="1 2" key="1">
    <citation type="submission" date="2018-02" db="EMBL/GenBank/DDBJ databases">
        <title>novel marine gammaproteobacteria from coastal saline agro ecosystem.</title>
        <authorList>
            <person name="Krishnan R."/>
            <person name="Ramesh Kumar N."/>
        </authorList>
    </citation>
    <scope>NUCLEOTIDE SEQUENCE [LARGE SCALE GENOMIC DNA]</scope>
    <source>
        <strain evidence="1 2">228</strain>
    </source>
</reference>
<sequence length="140" mass="14139">MSNVSLEQARVIVDNALQIAREKGFRPMAIMVVDSAGHPVLSLREDGASHLRLEIAAGKAGASIGMGSNSRVLAKRAAEMPGFFSAIASSASQSFIPQTGAVLIVQGDAVLGAVGASGGTGDEDELIAMGGIAAAGLSYR</sequence>
<evidence type="ECO:0000313" key="2">
    <source>
        <dbReference type="Proteomes" id="UP000238196"/>
    </source>
</evidence>
<dbReference type="EMBL" id="PRLP01000023">
    <property type="protein sequence ID" value="PPC77958.1"/>
    <property type="molecule type" value="Genomic_DNA"/>
</dbReference>
<dbReference type="InterPro" id="IPR052517">
    <property type="entry name" value="GlcG_carb_metab_protein"/>
</dbReference>
<organism evidence="1 2">
    <name type="scientific">Proteobacteria bacterium 228</name>
    <dbReference type="NCBI Taxonomy" id="2083153"/>
    <lineage>
        <taxon>Bacteria</taxon>
        <taxon>Pseudomonadati</taxon>
        <taxon>Pseudomonadota</taxon>
    </lineage>
</organism>
<dbReference type="AlphaFoldDB" id="A0A2S5KT84"/>
<dbReference type="PANTHER" id="PTHR34309:SF10">
    <property type="entry name" value="SLR1406 PROTEIN"/>
    <property type="match status" value="1"/>
</dbReference>
<dbReference type="PANTHER" id="PTHR34309">
    <property type="entry name" value="SLR1406 PROTEIN"/>
    <property type="match status" value="1"/>
</dbReference>
<dbReference type="Gene3D" id="3.30.450.150">
    <property type="entry name" value="Haem-degrading domain"/>
    <property type="match status" value="1"/>
</dbReference>
<dbReference type="InterPro" id="IPR005624">
    <property type="entry name" value="PduO/GlcC-like"/>
</dbReference>
<dbReference type="SUPFAM" id="SSF143744">
    <property type="entry name" value="GlcG-like"/>
    <property type="match status" value="1"/>
</dbReference>
<proteinExistence type="predicted"/>
<evidence type="ECO:0000313" key="1">
    <source>
        <dbReference type="EMBL" id="PPC77958.1"/>
    </source>
</evidence>
<protein>
    <submittedName>
        <fullName evidence="1">GlcG protein</fullName>
    </submittedName>
</protein>
<gene>
    <name evidence="1" type="ORF">C4K68_07895</name>
</gene>
<dbReference type="Pfam" id="PF03928">
    <property type="entry name" value="HbpS-like"/>
    <property type="match status" value="1"/>
</dbReference>
<comment type="caution">
    <text evidence="1">The sequence shown here is derived from an EMBL/GenBank/DDBJ whole genome shotgun (WGS) entry which is preliminary data.</text>
</comment>
<dbReference type="InterPro" id="IPR038084">
    <property type="entry name" value="PduO/GlcC-like_sf"/>
</dbReference>
<name>A0A2S5KT84_9PROT</name>
<dbReference type="OrthoDB" id="9815788at2"/>